<dbReference type="RefSeq" id="WP_209768422.1">
    <property type="nucleotide sequence ID" value="NZ_JAGINP010000015.1"/>
</dbReference>
<organism evidence="2 3">
    <name type="scientific">Azospirillum rugosum</name>
    <dbReference type="NCBI Taxonomy" id="416170"/>
    <lineage>
        <taxon>Bacteria</taxon>
        <taxon>Pseudomonadati</taxon>
        <taxon>Pseudomonadota</taxon>
        <taxon>Alphaproteobacteria</taxon>
        <taxon>Rhodospirillales</taxon>
        <taxon>Azospirillaceae</taxon>
        <taxon>Azospirillum</taxon>
    </lineage>
</organism>
<gene>
    <name evidence="2" type="ORF">J2851_004074</name>
</gene>
<evidence type="ECO:0000256" key="1">
    <source>
        <dbReference type="SAM" id="Phobius"/>
    </source>
</evidence>
<keyword evidence="1" id="KW-1133">Transmembrane helix</keyword>
<protein>
    <recommendedName>
        <fullName evidence="4">SGNH hydrolase-type esterase domain-containing protein</fullName>
    </recommendedName>
</protein>
<keyword evidence="3" id="KW-1185">Reference proteome</keyword>
<name>A0ABS4SP07_9PROT</name>
<dbReference type="Gene3D" id="3.40.50.1110">
    <property type="entry name" value="SGNH hydrolase"/>
    <property type="match status" value="1"/>
</dbReference>
<keyword evidence="1" id="KW-0812">Transmembrane</keyword>
<accession>A0ABS4SP07</accession>
<evidence type="ECO:0000313" key="3">
    <source>
        <dbReference type="Proteomes" id="UP000781958"/>
    </source>
</evidence>
<keyword evidence="1" id="KW-0472">Membrane</keyword>
<sequence>MYSVVVFLFVLIGVFLGLNGLAWLVFRIRPTLLLTENERLQIDLFSRYDGELAAYRAEWYGLREEEWSDFVAETLHFGATTIRHEAFTGHKLAAYSGKYYNMSPDGYRKLPSQGEWPPDEQCLNIFFFGGSTAFNQGPDWTSIPGYLQDALDGKQDRPVRVYNFGRPAYFSTQDMILFSRLLSKGIRPDVAVFLHGLNDFFFYDDNPSTYGTFSNLYEDFQKRHWAEFHGRRGAVPDWHSLTCFITSLPLSRALDIAARRMVAGEDEKAPAYWSDDVSEDALLAVIRRYRHNKKEIELLASEYGVQPIFLWQPVPGYRYNLAHHLALQPHYGLGGHGRSGTGYRLMERQLAEQPEGDHFIWLADMQEKLERPLYVDNVHYTAEFSRLIAEQAAEEIMRRRLLPVASPKPGTAAVVSPVA</sequence>
<dbReference type="InterPro" id="IPR036514">
    <property type="entry name" value="SGNH_hydro_sf"/>
</dbReference>
<comment type="caution">
    <text evidence="2">The sequence shown here is derived from an EMBL/GenBank/DDBJ whole genome shotgun (WGS) entry which is preliminary data.</text>
</comment>
<dbReference type="SUPFAM" id="SSF52266">
    <property type="entry name" value="SGNH hydrolase"/>
    <property type="match status" value="1"/>
</dbReference>
<reference evidence="2 3" key="1">
    <citation type="submission" date="2021-03" db="EMBL/GenBank/DDBJ databases">
        <title>Genomic Encyclopedia of Type Strains, Phase III (KMG-III): the genomes of soil and plant-associated and newly described type strains.</title>
        <authorList>
            <person name="Whitman W."/>
        </authorList>
    </citation>
    <scope>NUCLEOTIDE SEQUENCE [LARGE SCALE GENOMIC DNA]</scope>
    <source>
        <strain evidence="2 3">IMMIB AFH-6</strain>
    </source>
</reference>
<evidence type="ECO:0000313" key="2">
    <source>
        <dbReference type="EMBL" id="MBP2294285.1"/>
    </source>
</evidence>
<dbReference type="EMBL" id="JAGINP010000015">
    <property type="protein sequence ID" value="MBP2294285.1"/>
    <property type="molecule type" value="Genomic_DNA"/>
</dbReference>
<evidence type="ECO:0008006" key="4">
    <source>
        <dbReference type="Google" id="ProtNLM"/>
    </source>
</evidence>
<dbReference type="Proteomes" id="UP000781958">
    <property type="component" value="Unassembled WGS sequence"/>
</dbReference>
<feature type="transmembrane region" description="Helical" evidence="1">
    <location>
        <begin position="6"/>
        <end position="26"/>
    </location>
</feature>
<proteinExistence type="predicted"/>